<keyword evidence="2" id="KW-1185">Reference proteome</keyword>
<evidence type="ECO:0008006" key="3">
    <source>
        <dbReference type="Google" id="ProtNLM"/>
    </source>
</evidence>
<dbReference type="Proteomes" id="UP001057520">
    <property type="component" value="Chromosome"/>
</dbReference>
<name>A0ABY4ZT41_9CAUL</name>
<protein>
    <recommendedName>
        <fullName evidence="3">DNA-directed DNA polymerase</fullName>
    </recommendedName>
</protein>
<gene>
    <name evidence="1" type="ORF">MZV50_25665</name>
</gene>
<evidence type="ECO:0000313" key="2">
    <source>
        <dbReference type="Proteomes" id="UP001057520"/>
    </source>
</evidence>
<sequence>MFGNFISDCVRRRNEHPKATLQNLFWKELSNSTYGKTAQGLRKKRVYDLQAQGTKQLDPSRITNAFFAAFITSFVRAVLGEIMNGLPAETCVFSCTTDGFLTNATDADITLASQGVLASLYREGREGLVGSPQLLETKHECRQPLGWRTRGQATLVEGDTSKGDDYNIVLAKGGIYTASHLDNVRLMNEYIVNRFLERTPDDIIDLTVMTGVRDIMEFDADLVSKQLTRRLNMEFDWKRRPYAVGTAPVGHVAFSTLPWESVAEFQAVRGYWEELRNSDPFCIKSLDDYNRFARHVLSKTSLDADARRYLKRSDPDIKRLRQCLGSAWRNSKAGLVWQQGGISNSAFAEILSLAGVPARRSDVENDGKKPFKPHRCPPTPPVKAALAHFRKSFPALDVDSLLSISDEMIDLTGASSQSCAMIARL</sequence>
<proteinExistence type="predicted"/>
<dbReference type="InterPro" id="IPR043502">
    <property type="entry name" value="DNA/RNA_pol_sf"/>
</dbReference>
<accession>A0ABY4ZT41</accession>
<evidence type="ECO:0000313" key="1">
    <source>
        <dbReference type="EMBL" id="USQ95883.1"/>
    </source>
</evidence>
<dbReference type="EMBL" id="CP096040">
    <property type="protein sequence ID" value="USQ95883.1"/>
    <property type="molecule type" value="Genomic_DNA"/>
</dbReference>
<organism evidence="1 2">
    <name type="scientific">Caulobacter segnis</name>
    <dbReference type="NCBI Taxonomy" id="88688"/>
    <lineage>
        <taxon>Bacteria</taxon>
        <taxon>Pseudomonadati</taxon>
        <taxon>Pseudomonadota</taxon>
        <taxon>Alphaproteobacteria</taxon>
        <taxon>Caulobacterales</taxon>
        <taxon>Caulobacteraceae</taxon>
        <taxon>Caulobacter</taxon>
    </lineage>
</organism>
<reference evidence="1 2" key="1">
    <citation type="submission" date="2022-04" db="EMBL/GenBank/DDBJ databases">
        <title>Genome sequence of soybean root-associated Caulobacter segnis RL271.</title>
        <authorList>
            <person name="Longley R."/>
            <person name="Bonito G."/>
            <person name="Trigodet F."/>
            <person name="Crosson S."/>
            <person name="Fiebig A."/>
        </authorList>
    </citation>
    <scope>NUCLEOTIDE SEQUENCE [LARGE SCALE GENOMIC DNA]</scope>
    <source>
        <strain evidence="1 2">RL271</strain>
    </source>
</reference>
<dbReference type="SUPFAM" id="SSF56672">
    <property type="entry name" value="DNA/RNA polymerases"/>
    <property type="match status" value="1"/>
</dbReference>